<evidence type="ECO:0000256" key="1">
    <source>
        <dbReference type="SAM" id="Phobius"/>
    </source>
</evidence>
<dbReference type="GO" id="GO:0005789">
    <property type="term" value="C:endoplasmic reticulum membrane"/>
    <property type="evidence" value="ECO:0007669"/>
    <property type="project" value="TreeGrafter"/>
</dbReference>
<organism evidence="3 4">
    <name type="scientific">Coptotermes formosanus</name>
    <name type="common">Formosan subterranean termite</name>
    <dbReference type="NCBI Taxonomy" id="36987"/>
    <lineage>
        <taxon>Eukaryota</taxon>
        <taxon>Metazoa</taxon>
        <taxon>Ecdysozoa</taxon>
        <taxon>Arthropoda</taxon>
        <taxon>Hexapoda</taxon>
        <taxon>Insecta</taxon>
        <taxon>Pterygota</taxon>
        <taxon>Neoptera</taxon>
        <taxon>Polyneoptera</taxon>
        <taxon>Dictyoptera</taxon>
        <taxon>Blattodea</taxon>
        <taxon>Blattoidea</taxon>
        <taxon>Termitoidae</taxon>
        <taxon>Rhinotermitidae</taxon>
        <taxon>Coptotermes</taxon>
    </lineage>
</organism>
<keyword evidence="1" id="KW-0812">Transmembrane</keyword>
<dbReference type="InterPro" id="IPR019402">
    <property type="entry name" value="CWH43_N"/>
</dbReference>
<keyword evidence="4" id="KW-1185">Reference proteome</keyword>
<dbReference type="AlphaFoldDB" id="A0A6L2PC07"/>
<dbReference type="GO" id="GO:0000139">
    <property type="term" value="C:Golgi membrane"/>
    <property type="evidence" value="ECO:0007669"/>
    <property type="project" value="InterPro"/>
</dbReference>
<dbReference type="Proteomes" id="UP000502823">
    <property type="component" value="Unassembled WGS sequence"/>
</dbReference>
<proteinExistence type="predicted"/>
<sequence length="125" mass="14242">MVFMFGSLSYMLATIKVFKLVKPNMSDAERNSYFIKKCLFATSIVSTIGLCVFFLKHRLLCHDMAFSWFSFCEYLIASANMAFHMTVVLDFPTEQLIVAQKSPGMVLIGSTTAAQQQQEQHQKHE</sequence>
<evidence type="ECO:0000313" key="4">
    <source>
        <dbReference type="Proteomes" id="UP000502823"/>
    </source>
</evidence>
<keyword evidence="1" id="KW-0472">Membrane</keyword>
<reference evidence="4" key="1">
    <citation type="submission" date="2020-01" db="EMBL/GenBank/DDBJ databases">
        <title>Draft genome sequence of the Termite Coptotermes fromosanus.</title>
        <authorList>
            <person name="Itakura S."/>
            <person name="Yosikawa Y."/>
            <person name="Umezawa K."/>
        </authorList>
    </citation>
    <scope>NUCLEOTIDE SEQUENCE [LARGE SCALE GENOMIC DNA]</scope>
</reference>
<dbReference type="InParanoid" id="A0A6L2PC07"/>
<feature type="domain" description="CWH43-like N-terminal" evidence="2">
    <location>
        <begin position="2"/>
        <end position="93"/>
    </location>
</feature>
<gene>
    <name evidence="3" type="ORF">Cfor_02301</name>
</gene>
<dbReference type="GO" id="GO:0006506">
    <property type="term" value="P:GPI anchor biosynthetic process"/>
    <property type="evidence" value="ECO:0007669"/>
    <property type="project" value="TreeGrafter"/>
</dbReference>
<dbReference type="Pfam" id="PF10277">
    <property type="entry name" value="Frag1"/>
    <property type="match status" value="1"/>
</dbReference>
<feature type="transmembrane region" description="Helical" evidence="1">
    <location>
        <begin position="33"/>
        <end position="55"/>
    </location>
</feature>
<comment type="caution">
    <text evidence="3">The sequence shown here is derived from an EMBL/GenBank/DDBJ whole genome shotgun (WGS) entry which is preliminary data.</text>
</comment>
<accession>A0A6L2PC07</accession>
<dbReference type="EMBL" id="BLKM01000104">
    <property type="protein sequence ID" value="GFG28970.1"/>
    <property type="molecule type" value="Genomic_DNA"/>
</dbReference>
<evidence type="ECO:0000313" key="3">
    <source>
        <dbReference type="EMBL" id="GFG28970.1"/>
    </source>
</evidence>
<dbReference type="OrthoDB" id="68581at2759"/>
<evidence type="ECO:0000259" key="2">
    <source>
        <dbReference type="Pfam" id="PF10277"/>
    </source>
</evidence>
<name>A0A6L2PC07_COPFO</name>
<dbReference type="PANTHER" id="PTHR12892:SF17">
    <property type="entry name" value="POST-GPI ATTACHMENT TO PROTEINS FACTOR 2-LIKE"/>
    <property type="match status" value="1"/>
</dbReference>
<dbReference type="PANTHER" id="PTHR12892">
    <property type="entry name" value="FGF RECEPTOR ACTIVATING PROTEIN 1"/>
    <property type="match status" value="1"/>
</dbReference>
<protein>
    <recommendedName>
        <fullName evidence="2">CWH43-like N-terminal domain-containing protein</fullName>
    </recommendedName>
</protein>
<dbReference type="InterPro" id="IPR039545">
    <property type="entry name" value="PGAP2"/>
</dbReference>
<keyword evidence="1" id="KW-1133">Transmembrane helix</keyword>